<accession>A0A1F8F701</accession>
<keyword evidence="1" id="KW-1133">Transmembrane helix</keyword>
<evidence type="ECO:0000256" key="1">
    <source>
        <dbReference type="SAM" id="Phobius"/>
    </source>
</evidence>
<keyword evidence="1" id="KW-0812">Transmembrane</keyword>
<organism evidence="3 4">
    <name type="scientific">Candidatus Yanofskybacteria bacterium RIFCSPHIGHO2_01_FULL_45_42</name>
    <dbReference type="NCBI Taxonomy" id="1802671"/>
    <lineage>
        <taxon>Bacteria</taxon>
        <taxon>Candidatus Yanofskyibacteriota</taxon>
    </lineage>
</organism>
<dbReference type="AlphaFoldDB" id="A0A1F8F701"/>
<proteinExistence type="predicted"/>
<dbReference type="Proteomes" id="UP000178023">
    <property type="component" value="Unassembled WGS sequence"/>
</dbReference>
<feature type="chain" id="PRO_5009535453" evidence="2">
    <location>
        <begin position="30"/>
        <end position="129"/>
    </location>
</feature>
<dbReference type="InterPro" id="IPR043993">
    <property type="entry name" value="T4SS_pilin"/>
</dbReference>
<keyword evidence="1" id="KW-0472">Membrane</keyword>
<feature type="transmembrane region" description="Helical" evidence="1">
    <location>
        <begin position="55"/>
        <end position="76"/>
    </location>
</feature>
<evidence type="ECO:0000313" key="3">
    <source>
        <dbReference type="EMBL" id="OGN08039.1"/>
    </source>
</evidence>
<sequence>MTKLKAILKRGGNMIFAAAPLALPMAALAQLDTPESPLEGVGLSLEIITGIINRIAQFMLTVGVVVAVIFIIWGGVKWMMAGDDPKKVDSAKARIKNGIIGAAIILGVGLILATISKVVGGEFFGGFNG</sequence>
<feature type="transmembrane region" description="Helical" evidence="1">
    <location>
        <begin position="97"/>
        <end position="119"/>
    </location>
</feature>
<feature type="signal peptide" evidence="2">
    <location>
        <begin position="1"/>
        <end position="29"/>
    </location>
</feature>
<dbReference type="Pfam" id="PF18895">
    <property type="entry name" value="T4SS_pilin"/>
    <property type="match status" value="1"/>
</dbReference>
<keyword evidence="2" id="KW-0732">Signal</keyword>
<dbReference type="EMBL" id="MGJL01000012">
    <property type="protein sequence ID" value="OGN08039.1"/>
    <property type="molecule type" value="Genomic_DNA"/>
</dbReference>
<gene>
    <name evidence="3" type="ORF">A2750_01030</name>
</gene>
<comment type="caution">
    <text evidence="3">The sequence shown here is derived from an EMBL/GenBank/DDBJ whole genome shotgun (WGS) entry which is preliminary data.</text>
</comment>
<reference evidence="3 4" key="1">
    <citation type="journal article" date="2016" name="Nat. Commun.">
        <title>Thousands of microbial genomes shed light on interconnected biogeochemical processes in an aquifer system.</title>
        <authorList>
            <person name="Anantharaman K."/>
            <person name="Brown C.T."/>
            <person name="Hug L.A."/>
            <person name="Sharon I."/>
            <person name="Castelle C.J."/>
            <person name="Probst A.J."/>
            <person name="Thomas B.C."/>
            <person name="Singh A."/>
            <person name="Wilkins M.J."/>
            <person name="Karaoz U."/>
            <person name="Brodie E.L."/>
            <person name="Williams K.H."/>
            <person name="Hubbard S.S."/>
            <person name="Banfield J.F."/>
        </authorList>
    </citation>
    <scope>NUCLEOTIDE SEQUENCE [LARGE SCALE GENOMIC DNA]</scope>
</reference>
<evidence type="ECO:0000313" key="4">
    <source>
        <dbReference type="Proteomes" id="UP000178023"/>
    </source>
</evidence>
<evidence type="ECO:0000256" key="2">
    <source>
        <dbReference type="SAM" id="SignalP"/>
    </source>
</evidence>
<name>A0A1F8F701_9BACT</name>
<protein>
    <submittedName>
        <fullName evidence="3">Uncharacterized protein</fullName>
    </submittedName>
</protein>